<organism evidence="4 5">
    <name type="scientific">Roseomonas elaeocarpi</name>
    <dbReference type="NCBI Taxonomy" id="907779"/>
    <lineage>
        <taxon>Bacteria</taxon>
        <taxon>Pseudomonadati</taxon>
        <taxon>Pseudomonadota</taxon>
        <taxon>Alphaproteobacteria</taxon>
        <taxon>Acetobacterales</taxon>
        <taxon>Roseomonadaceae</taxon>
        <taxon>Roseomonas</taxon>
    </lineage>
</organism>
<dbReference type="Proteomes" id="UP001589865">
    <property type="component" value="Unassembled WGS sequence"/>
</dbReference>
<reference evidence="4 5" key="1">
    <citation type="submission" date="2024-09" db="EMBL/GenBank/DDBJ databases">
        <authorList>
            <person name="Sun Q."/>
            <person name="Mori K."/>
        </authorList>
    </citation>
    <scope>NUCLEOTIDE SEQUENCE [LARGE SCALE GENOMIC DNA]</scope>
    <source>
        <strain evidence="4 5">TBRC 5777</strain>
    </source>
</reference>
<dbReference type="RefSeq" id="WP_377044770.1">
    <property type="nucleotide sequence ID" value="NZ_JBHLUN010000008.1"/>
</dbReference>
<feature type="domain" description="Phospholipase/carboxylesterase/thioesterase" evidence="3">
    <location>
        <begin position="12"/>
        <end position="211"/>
    </location>
</feature>
<dbReference type="GO" id="GO:0016787">
    <property type="term" value="F:hydrolase activity"/>
    <property type="evidence" value="ECO:0007669"/>
    <property type="project" value="UniProtKB-KW"/>
</dbReference>
<comment type="caution">
    <text evidence="4">The sequence shown here is derived from an EMBL/GenBank/DDBJ whole genome shotgun (WGS) entry which is preliminary data.</text>
</comment>
<keyword evidence="2 4" id="KW-0378">Hydrolase</keyword>
<evidence type="ECO:0000259" key="3">
    <source>
        <dbReference type="Pfam" id="PF02230"/>
    </source>
</evidence>
<evidence type="ECO:0000313" key="4">
    <source>
        <dbReference type="EMBL" id="MFC0409017.1"/>
    </source>
</evidence>
<evidence type="ECO:0000313" key="5">
    <source>
        <dbReference type="Proteomes" id="UP001589865"/>
    </source>
</evidence>
<protein>
    <submittedName>
        <fullName evidence="4">Alpha/beta hydrolase</fullName>
    </submittedName>
</protein>
<dbReference type="InterPro" id="IPR029058">
    <property type="entry name" value="AB_hydrolase_fold"/>
</dbReference>
<name>A0ABV6JTH2_9PROT</name>
<comment type="similarity">
    <text evidence="1">Belongs to the AB hydrolase superfamily. AB hydrolase 2 family.</text>
</comment>
<dbReference type="Gene3D" id="3.40.50.1820">
    <property type="entry name" value="alpha/beta hydrolase"/>
    <property type="match status" value="1"/>
</dbReference>
<evidence type="ECO:0000256" key="1">
    <source>
        <dbReference type="ARBA" id="ARBA00006499"/>
    </source>
</evidence>
<accession>A0ABV6JTH2</accession>
<evidence type="ECO:0000256" key="2">
    <source>
        <dbReference type="ARBA" id="ARBA00022801"/>
    </source>
</evidence>
<sequence length="232" mass="24065">MSPIPRLEPASGRRPRQLVVILHGVGASGADLIGFAPPLAEALPDALFLAPDAPNPFDGAPTGRQWFPLRDWRLAVLVPAVRAAAPALTAQLEQLLRENEVAPENLVLVGFSQGAMMALHVGLRLATPPAAILAYAGMLLDPASLVTELRKPPAPVLLVHGEDDGIVPADASRRAYTALFALGVPVESRFTPALGHTIDVGGIMAGADFLRRKVGAGGHPGGEVAPPAGALR</sequence>
<dbReference type="InterPro" id="IPR050565">
    <property type="entry name" value="LYPA1-2/EST-like"/>
</dbReference>
<keyword evidence="5" id="KW-1185">Reference proteome</keyword>
<dbReference type="EMBL" id="JBHLUN010000008">
    <property type="protein sequence ID" value="MFC0409017.1"/>
    <property type="molecule type" value="Genomic_DNA"/>
</dbReference>
<dbReference type="InterPro" id="IPR003140">
    <property type="entry name" value="PLipase/COase/thioEstase"/>
</dbReference>
<dbReference type="Pfam" id="PF02230">
    <property type="entry name" value="Abhydrolase_2"/>
    <property type="match status" value="1"/>
</dbReference>
<dbReference type="PANTHER" id="PTHR10655:SF17">
    <property type="entry name" value="LYSOPHOSPHOLIPASE-LIKE PROTEIN 1"/>
    <property type="match status" value="1"/>
</dbReference>
<gene>
    <name evidence="4" type="ORF">ACFFGY_12205</name>
</gene>
<dbReference type="SUPFAM" id="SSF53474">
    <property type="entry name" value="alpha/beta-Hydrolases"/>
    <property type="match status" value="1"/>
</dbReference>
<dbReference type="PANTHER" id="PTHR10655">
    <property type="entry name" value="LYSOPHOSPHOLIPASE-RELATED"/>
    <property type="match status" value="1"/>
</dbReference>
<proteinExistence type="inferred from homology"/>